<dbReference type="EMBL" id="UGKT01000001">
    <property type="protein sequence ID" value="STT04746.1"/>
    <property type="molecule type" value="Genomic_DNA"/>
</dbReference>
<proteinExistence type="predicted"/>
<dbReference type="RefSeq" id="WP_023339708.1">
    <property type="nucleotide sequence ID" value="NZ_AP018750.1"/>
</dbReference>
<dbReference type="Proteomes" id="UP000255518">
    <property type="component" value="Unassembled WGS sequence"/>
</dbReference>
<organism evidence="2 3">
    <name type="scientific">Klebsiella pneumoniae</name>
    <dbReference type="NCBI Taxonomy" id="573"/>
    <lineage>
        <taxon>Bacteria</taxon>
        <taxon>Pseudomonadati</taxon>
        <taxon>Pseudomonadota</taxon>
        <taxon>Gammaproteobacteria</taxon>
        <taxon>Enterobacterales</taxon>
        <taxon>Enterobacteriaceae</taxon>
        <taxon>Klebsiella/Raoultella group</taxon>
        <taxon>Klebsiella</taxon>
        <taxon>Klebsiella pneumoniae complex</taxon>
    </lineage>
</organism>
<evidence type="ECO:0000313" key="1">
    <source>
        <dbReference type="EMBL" id="MSS34579.1"/>
    </source>
</evidence>
<evidence type="ECO:0000313" key="4">
    <source>
        <dbReference type="Proteomes" id="UP000468995"/>
    </source>
</evidence>
<dbReference type="Proteomes" id="UP000468995">
    <property type="component" value="Unassembled WGS sequence"/>
</dbReference>
<dbReference type="AlphaFoldDB" id="A0A331JXA1"/>
<dbReference type="EMBL" id="VINI01000044">
    <property type="protein sequence ID" value="MSS34579.1"/>
    <property type="molecule type" value="Genomic_DNA"/>
</dbReference>
<name>A0A331JXA1_KLEPN</name>
<evidence type="ECO:0000313" key="2">
    <source>
        <dbReference type="EMBL" id="STT04746.1"/>
    </source>
</evidence>
<sequence>MALFKVTYLVNGDPTFRDVNVSSDKELTKFDEEVIQAAMRDSVHYTPASSATSINGLRVVMVTAIN</sequence>
<reference evidence="2 3" key="1">
    <citation type="submission" date="2018-06" db="EMBL/GenBank/DDBJ databases">
        <authorList>
            <consortium name="Pathogen Informatics"/>
            <person name="Doyle S."/>
        </authorList>
    </citation>
    <scope>NUCLEOTIDE SEQUENCE [LARGE SCALE GENOMIC DNA]</scope>
    <source>
        <strain evidence="2 3">NCTC13443</strain>
    </source>
</reference>
<reference evidence="1 4" key="2">
    <citation type="submission" date="2019-07" db="EMBL/GenBank/DDBJ databases">
        <title>Genome sequence of OXA-232-producing Klebsiella pneumoniae ST23 from septicemic neonate.</title>
        <authorList>
            <person name="Mukherjee S."/>
            <person name="Naha S."/>
            <person name="Bhadury P."/>
            <person name="Basu S."/>
        </authorList>
    </citation>
    <scope>NUCLEOTIDE SEQUENCE [LARGE SCALE GENOMIC DNA]</scope>
    <source>
        <strain evidence="1 4">EN5275</strain>
    </source>
</reference>
<gene>
    <name evidence="1" type="ORF">FME62_27940</name>
    <name evidence="2" type="ORF">NCTC13443_04842</name>
</gene>
<accession>A0A331JXA1</accession>
<protein>
    <submittedName>
        <fullName evidence="2">Uncharacterized protein</fullName>
    </submittedName>
</protein>
<evidence type="ECO:0000313" key="3">
    <source>
        <dbReference type="Proteomes" id="UP000255518"/>
    </source>
</evidence>